<keyword evidence="2" id="KW-1185">Reference proteome</keyword>
<dbReference type="SUPFAM" id="SSF53756">
    <property type="entry name" value="UDP-Glycosyltransferase/glycogen phosphorylase"/>
    <property type="match status" value="1"/>
</dbReference>
<name>A0ABR2GEA8_9ROSI</name>
<gene>
    <name evidence="1" type="ORF">V6N12_050801</name>
</gene>
<evidence type="ECO:0000313" key="2">
    <source>
        <dbReference type="Proteomes" id="UP001472677"/>
    </source>
</evidence>
<organism evidence="1 2">
    <name type="scientific">Hibiscus sabdariffa</name>
    <name type="common">roselle</name>
    <dbReference type="NCBI Taxonomy" id="183260"/>
    <lineage>
        <taxon>Eukaryota</taxon>
        <taxon>Viridiplantae</taxon>
        <taxon>Streptophyta</taxon>
        <taxon>Embryophyta</taxon>
        <taxon>Tracheophyta</taxon>
        <taxon>Spermatophyta</taxon>
        <taxon>Magnoliopsida</taxon>
        <taxon>eudicotyledons</taxon>
        <taxon>Gunneridae</taxon>
        <taxon>Pentapetalae</taxon>
        <taxon>rosids</taxon>
        <taxon>malvids</taxon>
        <taxon>Malvales</taxon>
        <taxon>Malvaceae</taxon>
        <taxon>Malvoideae</taxon>
        <taxon>Hibiscus</taxon>
    </lineage>
</organism>
<evidence type="ECO:0000313" key="1">
    <source>
        <dbReference type="EMBL" id="KAK8600956.1"/>
    </source>
</evidence>
<dbReference type="EMBL" id="JBBPBM010000001">
    <property type="protein sequence ID" value="KAK8600956.1"/>
    <property type="molecule type" value="Genomic_DNA"/>
</dbReference>
<accession>A0ABR2GEA8</accession>
<dbReference type="Gene3D" id="3.40.50.2000">
    <property type="entry name" value="Glycogen Phosphorylase B"/>
    <property type="match status" value="1"/>
</dbReference>
<sequence>MVFASGSVVSSIVGFLRDLLWVELNIRELVVSVPKVVFPQFSNQAANAKFIANVWGNGVRVSANEEGVVECDFRLRVSNVVWVWSVGGLSIVRLGHIDNGLGIGFEGDQEDWCMWRYG</sequence>
<protein>
    <submittedName>
        <fullName evidence="1">Uncharacterized protein</fullName>
    </submittedName>
</protein>
<proteinExistence type="predicted"/>
<reference evidence="1 2" key="1">
    <citation type="journal article" date="2024" name="G3 (Bethesda)">
        <title>Genome assembly of Hibiscus sabdariffa L. provides insights into metabolisms of medicinal natural products.</title>
        <authorList>
            <person name="Kim T."/>
        </authorList>
    </citation>
    <scope>NUCLEOTIDE SEQUENCE [LARGE SCALE GENOMIC DNA]</scope>
    <source>
        <strain evidence="1">TK-2024</strain>
        <tissue evidence="1">Old leaves</tissue>
    </source>
</reference>
<comment type="caution">
    <text evidence="1">The sequence shown here is derived from an EMBL/GenBank/DDBJ whole genome shotgun (WGS) entry which is preliminary data.</text>
</comment>
<dbReference type="Proteomes" id="UP001472677">
    <property type="component" value="Unassembled WGS sequence"/>
</dbReference>